<accession>A0A4R1KC67</accession>
<reference evidence="2 3" key="1">
    <citation type="submission" date="2019-03" db="EMBL/GenBank/DDBJ databases">
        <title>Genomic Encyclopedia of Type Strains, Phase IV (KMG-IV): sequencing the most valuable type-strain genomes for metagenomic binning, comparative biology and taxonomic classification.</title>
        <authorList>
            <person name="Goeker M."/>
        </authorList>
    </citation>
    <scope>NUCLEOTIDE SEQUENCE [LARGE SCALE GENOMIC DNA]</scope>
    <source>
        <strain evidence="2 3">DSM 24984</strain>
    </source>
</reference>
<evidence type="ECO:0000313" key="3">
    <source>
        <dbReference type="Proteomes" id="UP000294614"/>
    </source>
</evidence>
<evidence type="ECO:0000313" key="2">
    <source>
        <dbReference type="EMBL" id="TCK62136.1"/>
    </source>
</evidence>
<proteinExistence type="predicted"/>
<dbReference type="Pfam" id="PF00550">
    <property type="entry name" value="PP-binding"/>
    <property type="match status" value="1"/>
</dbReference>
<evidence type="ECO:0000259" key="1">
    <source>
        <dbReference type="PROSITE" id="PS50075"/>
    </source>
</evidence>
<comment type="caution">
    <text evidence="2">The sequence shown here is derived from an EMBL/GenBank/DDBJ whole genome shotgun (WGS) entry which is preliminary data.</text>
</comment>
<dbReference type="SUPFAM" id="SSF47336">
    <property type="entry name" value="ACP-like"/>
    <property type="match status" value="1"/>
</dbReference>
<name>A0A4R1KC67_9BACT</name>
<protein>
    <submittedName>
        <fullName evidence="2">Phosphopantetheine binding protein</fullName>
    </submittedName>
</protein>
<dbReference type="EMBL" id="SMGG01000003">
    <property type="protein sequence ID" value="TCK62136.1"/>
    <property type="molecule type" value="Genomic_DNA"/>
</dbReference>
<dbReference type="InterPro" id="IPR036736">
    <property type="entry name" value="ACP-like_sf"/>
</dbReference>
<dbReference type="PROSITE" id="PS50075">
    <property type="entry name" value="CARRIER"/>
    <property type="match status" value="1"/>
</dbReference>
<dbReference type="Gene3D" id="1.10.1200.10">
    <property type="entry name" value="ACP-like"/>
    <property type="match status" value="1"/>
</dbReference>
<dbReference type="OrthoDB" id="675004at2"/>
<feature type="domain" description="Carrier" evidence="1">
    <location>
        <begin position="1"/>
        <end position="74"/>
    </location>
</feature>
<dbReference type="InterPro" id="IPR009081">
    <property type="entry name" value="PP-bd_ACP"/>
</dbReference>
<dbReference type="RefSeq" id="WP_132871967.1">
    <property type="nucleotide sequence ID" value="NZ_JAJUHT010000018.1"/>
</dbReference>
<dbReference type="AlphaFoldDB" id="A0A4R1KC67"/>
<organism evidence="2 3">
    <name type="scientific">Seleniivibrio woodruffii</name>
    <dbReference type="NCBI Taxonomy" id="1078050"/>
    <lineage>
        <taxon>Bacteria</taxon>
        <taxon>Pseudomonadati</taxon>
        <taxon>Deferribacterota</taxon>
        <taxon>Deferribacteres</taxon>
        <taxon>Deferribacterales</taxon>
        <taxon>Geovibrionaceae</taxon>
        <taxon>Seleniivibrio</taxon>
    </lineage>
</organism>
<keyword evidence="3" id="KW-1185">Reference proteome</keyword>
<sequence>MTEQQFLDEFKSILDTECDVEAGTELADIDEWDSLAAMSLHTFLKEEFDFSANIAALMALKKVSDIVDLVRGKLS</sequence>
<dbReference type="Proteomes" id="UP000294614">
    <property type="component" value="Unassembled WGS sequence"/>
</dbReference>
<gene>
    <name evidence="2" type="ORF">C8D98_0650</name>
</gene>